<dbReference type="PANTHER" id="PTHR10695:SF46">
    <property type="entry name" value="BIFUNCTIONAL COENZYME A SYNTHASE-RELATED"/>
    <property type="match status" value="1"/>
</dbReference>
<keyword evidence="4 8" id="KW-0547">Nucleotide-binding</keyword>
<dbReference type="PANTHER" id="PTHR10695">
    <property type="entry name" value="DEPHOSPHO-COA KINASE-RELATED"/>
    <property type="match status" value="1"/>
</dbReference>
<dbReference type="KEGG" id="mmal:CKJ54_13700"/>
<keyword evidence="5 8" id="KW-0418">Kinase</keyword>
<comment type="pathway">
    <text evidence="8">Cofactor biosynthesis; coenzyme A biosynthesis; CoA from (R)-pantothenate: step 5/5.</text>
</comment>
<gene>
    <name evidence="8 11" type="primary">coaE</name>
    <name evidence="10" type="ORF">CKJ54_13700</name>
    <name evidence="11" type="ORF">MMARJ_12730</name>
</gene>
<comment type="subcellular location">
    <subcellularLocation>
        <location evidence="8">Cytoplasm</location>
    </subcellularLocation>
</comment>
<dbReference type="Proteomes" id="UP000466831">
    <property type="component" value="Chromosome"/>
</dbReference>
<evidence type="ECO:0000256" key="5">
    <source>
        <dbReference type="ARBA" id="ARBA00022777"/>
    </source>
</evidence>
<reference evidence="10 12" key="1">
    <citation type="submission" date="2017-08" db="EMBL/GenBank/DDBJ databases">
        <title>Phylogentic analysis of Mycobacterium avium complex whole genomes.</title>
        <authorList>
            <person name="Caverly L.J."/>
            <person name="Spilker T."/>
            <person name="LiPuma J."/>
        </authorList>
    </citation>
    <scope>NUCLEOTIDE SEQUENCE [LARGE SCALE GENOMIC DNA]</scope>
    <source>
        <strain evidence="10 12">FLAC0026</strain>
    </source>
</reference>
<dbReference type="CDD" id="cd02022">
    <property type="entry name" value="DPCK"/>
    <property type="match status" value="1"/>
</dbReference>
<dbReference type="EC" id="2.7.1.24" evidence="8 9"/>
<comment type="similarity">
    <text evidence="8">Belongs to the CoaE family.</text>
</comment>
<dbReference type="GO" id="GO:0015937">
    <property type="term" value="P:coenzyme A biosynthetic process"/>
    <property type="evidence" value="ECO:0007669"/>
    <property type="project" value="UniProtKB-UniRule"/>
</dbReference>
<dbReference type="Gene3D" id="3.40.50.300">
    <property type="entry name" value="P-loop containing nucleotide triphosphate hydrolases"/>
    <property type="match status" value="1"/>
</dbReference>
<dbReference type="GO" id="GO:0004140">
    <property type="term" value="F:dephospho-CoA kinase activity"/>
    <property type="evidence" value="ECO:0007669"/>
    <property type="project" value="UniProtKB-UniRule"/>
</dbReference>
<dbReference type="RefSeq" id="WP_083016088.1">
    <property type="nucleotide sequence ID" value="NZ_AP022584.1"/>
</dbReference>
<feature type="binding site" evidence="8">
    <location>
        <begin position="11"/>
        <end position="16"/>
    </location>
    <ligand>
        <name>ATP</name>
        <dbReference type="ChEBI" id="CHEBI:30616"/>
    </ligand>
</feature>
<comment type="similarity">
    <text evidence="2">In the C-terminal section; belongs to the UPF0157 (GrpB) family.</text>
</comment>
<protein>
    <recommendedName>
        <fullName evidence="8 9">Dephospho-CoA kinase</fullName>
        <ecNumber evidence="8 9">2.7.1.24</ecNumber>
    </recommendedName>
    <alternativeName>
        <fullName evidence="8">Dephosphocoenzyme A kinase</fullName>
    </alternativeName>
</protein>
<dbReference type="Gene3D" id="3.30.460.10">
    <property type="entry name" value="Beta Polymerase, domain 2"/>
    <property type="match status" value="1"/>
</dbReference>
<dbReference type="Proteomes" id="UP000216246">
    <property type="component" value="Chromosome"/>
</dbReference>
<keyword evidence="6 8" id="KW-0067">ATP-binding</keyword>
<reference evidence="11" key="3">
    <citation type="submission" date="2020-02" db="EMBL/GenBank/DDBJ databases">
        <authorList>
            <person name="Matsumoto Y."/>
            <person name="Motooka D."/>
            <person name="Nakamura S."/>
        </authorList>
    </citation>
    <scope>NUCLEOTIDE SEQUENCE</scope>
    <source>
        <strain evidence="11">JCM 17324</strain>
    </source>
</reference>
<evidence type="ECO:0000256" key="2">
    <source>
        <dbReference type="ARBA" id="ARBA00011058"/>
    </source>
</evidence>
<keyword evidence="8" id="KW-0808">Transferase</keyword>
<dbReference type="Pfam" id="PF04229">
    <property type="entry name" value="GrpB"/>
    <property type="match status" value="1"/>
</dbReference>
<evidence type="ECO:0000256" key="8">
    <source>
        <dbReference type="HAMAP-Rule" id="MF_00376"/>
    </source>
</evidence>
<dbReference type="EMBL" id="CP023147">
    <property type="protein sequence ID" value="ASW90807.1"/>
    <property type="molecule type" value="Genomic_DNA"/>
</dbReference>
<comment type="function">
    <text evidence="8">Catalyzes the phosphorylation of the 3'-hydroxyl group of dephosphocoenzyme A to form coenzyme A.</text>
</comment>
<evidence type="ECO:0000313" key="13">
    <source>
        <dbReference type="Proteomes" id="UP000466831"/>
    </source>
</evidence>
<evidence type="ECO:0000256" key="6">
    <source>
        <dbReference type="ARBA" id="ARBA00022840"/>
    </source>
</evidence>
<comment type="similarity">
    <text evidence="1">In the N-terminal section; belongs to the CoaE family.</text>
</comment>
<dbReference type="AlphaFoldDB" id="A0AAC9VVV5"/>
<organism evidence="10 12">
    <name type="scientific">Mycobacterium marseillense</name>
    <dbReference type="NCBI Taxonomy" id="701042"/>
    <lineage>
        <taxon>Bacteria</taxon>
        <taxon>Bacillati</taxon>
        <taxon>Actinomycetota</taxon>
        <taxon>Actinomycetes</taxon>
        <taxon>Mycobacteriales</taxon>
        <taxon>Mycobacteriaceae</taxon>
        <taxon>Mycobacterium</taxon>
        <taxon>Mycobacterium avium complex (MAC)</taxon>
    </lineage>
</organism>
<evidence type="ECO:0000313" key="10">
    <source>
        <dbReference type="EMBL" id="ASW90807.1"/>
    </source>
</evidence>
<dbReference type="GO" id="GO:0005737">
    <property type="term" value="C:cytoplasm"/>
    <property type="evidence" value="ECO:0007669"/>
    <property type="project" value="UniProtKB-SubCell"/>
</dbReference>
<dbReference type="Pfam" id="PF01121">
    <property type="entry name" value="CoaE"/>
    <property type="match status" value="1"/>
</dbReference>
<evidence type="ECO:0000256" key="9">
    <source>
        <dbReference type="NCBIfam" id="TIGR00152"/>
    </source>
</evidence>
<sequence length="404" mass="44024">MLRVGLTGGIGAGKSALSSTFARCGAVIVDGDVIAREVVQPGTEGLAALVDAFGADILLPDGSLDRPALAAKAFRDDEARQRLNGIVHPLVGKRRAEIIASVPADSVVVEDIPLLVESGMAPLFPLVVIVYADVEVRLRRLVDQRGMAEDDARARIAAQAGDDQRRAVADIWVDNSGSPQDLVQRAQEVWDQRIVPFAHNLSTGQIARAPARLVPPDPAWPDQAQRILNRLRTTCGHRALRVDHIGSTAVPDFPAKDVIDVQVTVESLAVADELAEPLLSAGYPRIERIVEDVAKSEARSTVDRYDRDDDPALWSKRIHASADPGRPTNVHIRVDGWPNQQFALLFVDWLTADPDARAEYLSVKRTAETDGGGDTAGYVAVKEPWFLDAYRRAWEWADSTGWKP</sequence>
<dbReference type="GO" id="GO:0005524">
    <property type="term" value="F:ATP binding"/>
    <property type="evidence" value="ECO:0007669"/>
    <property type="project" value="UniProtKB-UniRule"/>
</dbReference>
<dbReference type="NCBIfam" id="TIGR00152">
    <property type="entry name" value="dephospho-CoA kinase"/>
    <property type="match status" value="1"/>
</dbReference>
<reference evidence="11 13" key="2">
    <citation type="journal article" date="2019" name="Emerg. Microbes Infect.">
        <title>Comprehensive subspecies identification of 175 nontuberculous mycobacteria species based on 7547 genomic profiles.</title>
        <authorList>
            <person name="Matsumoto Y."/>
            <person name="Kinjo T."/>
            <person name="Motooka D."/>
            <person name="Nabeya D."/>
            <person name="Jung N."/>
            <person name="Uechi K."/>
            <person name="Horii T."/>
            <person name="Iida T."/>
            <person name="Fujita J."/>
            <person name="Nakamura S."/>
        </authorList>
    </citation>
    <scope>NUCLEOTIDE SEQUENCE [LARGE SCALE GENOMIC DNA]</scope>
    <source>
        <strain evidence="11 13">JCM 17324</strain>
    </source>
</reference>
<evidence type="ECO:0000256" key="3">
    <source>
        <dbReference type="ARBA" id="ARBA00022490"/>
    </source>
</evidence>
<keyword evidence="3 8" id="KW-0963">Cytoplasm</keyword>
<dbReference type="SUPFAM" id="SSF52540">
    <property type="entry name" value="P-loop containing nucleoside triphosphate hydrolases"/>
    <property type="match status" value="1"/>
</dbReference>
<dbReference type="InterPro" id="IPR043519">
    <property type="entry name" value="NT_sf"/>
</dbReference>
<evidence type="ECO:0000313" key="12">
    <source>
        <dbReference type="Proteomes" id="UP000216246"/>
    </source>
</evidence>
<name>A0AAC9VVV5_9MYCO</name>
<dbReference type="HAMAP" id="MF_00376">
    <property type="entry name" value="Dephospho_CoA_kinase"/>
    <property type="match status" value="1"/>
</dbReference>
<accession>A0AAC9VVV5</accession>
<dbReference type="InterPro" id="IPR007344">
    <property type="entry name" value="GrpB/CoaE"/>
</dbReference>
<comment type="catalytic activity">
    <reaction evidence="8">
        <text>3'-dephospho-CoA + ATP = ADP + CoA + H(+)</text>
        <dbReference type="Rhea" id="RHEA:18245"/>
        <dbReference type="ChEBI" id="CHEBI:15378"/>
        <dbReference type="ChEBI" id="CHEBI:30616"/>
        <dbReference type="ChEBI" id="CHEBI:57287"/>
        <dbReference type="ChEBI" id="CHEBI:57328"/>
        <dbReference type="ChEBI" id="CHEBI:456216"/>
        <dbReference type="EC" id="2.7.1.24"/>
    </reaction>
</comment>
<evidence type="ECO:0000256" key="4">
    <source>
        <dbReference type="ARBA" id="ARBA00022741"/>
    </source>
</evidence>
<dbReference type="EMBL" id="AP022584">
    <property type="protein sequence ID" value="BBY10533.1"/>
    <property type="molecule type" value="Genomic_DNA"/>
</dbReference>
<evidence type="ECO:0000313" key="11">
    <source>
        <dbReference type="EMBL" id="BBY10533.1"/>
    </source>
</evidence>
<dbReference type="InterPro" id="IPR027417">
    <property type="entry name" value="P-loop_NTPase"/>
</dbReference>
<proteinExistence type="inferred from homology"/>
<evidence type="ECO:0000256" key="1">
    <source>
        <dbReference type="ARBA" id="ARBA00008826"/>
    </source>
</evidence>
<dbReference type="SUPFAM" id="SSF81301">
    <property type="entry name" value="Nucleotidyltransferase"/>
    <property type="match status" value="1"/>
</dbReference>
<keyword evidence="13" id="KW-1185">Reference proteome</keyword>
<dbReference type="PROSITE" id="PS51219">
    <property type="entry name" value="DPCK"/>
    <property type="match status" value="1"/>
</dbReference>
<dbReference type="NCBIfam" id="NF002879">
    <property type="entry name" value="PRK03333.1"/>
    <property type="match status" value="1"/>
</dbReference>
<evidence type="ECO:0000256" key="7">
    <source>
        <dbReference type="ARBA" id="ARBA00022993"/>
    </source>
</evidence>
<keyword evidence="7 8" id="KW-0173">Coenzyme A biosynthesis</keyword>
<dbReference type="InterPro" id="IPR001977">
    <property type="entry name" value="Depp_CoAkinase"/>
</dbReference>